<dbReference type="AlphaFoldDB" id="A0AA88R3U4"/>
<protein>
    <recommendedName>
        <fullName evidence="8">Xyloglucan endotransglucosylase/hydrolase</fullName>
        <ecNumber evidence="8">2.4.1.207</ecNumber>
    </recommendedName>
</protein>
<dbReference type="GO" id="GO:0016762">
    <property type="term" value="F:xyloglucan:xyloglucosyl transferase activity"/>
    <property type="evidence" value="ECO:0007669"/>
    <property type="project" value="UniProtKB-EC"/>
</dbReference>
<comment type="function">
    <text evidence="8">Catalyzes xyloglucan endohydrolysis (XEH) and/or endotransglycosylation (XET). Cleaves and religates xyloglucan polymers, an essential constituent of the primary cell wall, and thereby participates in cell wall construction of growing tissues.</text>
</comment>
<dbReference type="Pfam" id="PF06955">
    <property type="entry name" value="XET_C"/>
    <property type="match status" value="1"/>
</dbReference>
<proteinExistence type="inferred from homology"/>
<evidence type="ECO:0000256" key="4">
    <source>
        <dbReference type="ARBA" id="ARBA00023180"/>
    </source>
</evidence>
<evidence type="ECO:0000256" key="1">
    <source>
        <dbReference type="ARBA" id="ARBA00022679"/>
    </source>
</evidence>
<name>A0AA88R3U4_9ASTE</name>
<keyword evidence="1 8" id="KW-0808">Transferase</keyword>
<evidence type="ECO:0000313" key="10">
    <source>
        <dbReference type="EMBL" id="KAK2982219.1"/>
    </source>
</evidence>
<evidence type="ECO:0000256" key="8">
    <source>
        <dbReference type="RuleBase" id="RU361120"/>
    </source>
</evidence>
<feature type="active site" description="Proton donor" evidence="6">
    <location>
        <position position="116"/>
    </location>
</feature>
<evidence type="ECO:0000256" key="2">
    <source>
        <dbReference type="ARBA" id="ARBA00022801"/>
    </source>
</evidence>
<dbReference type="Proteomes" id="UP001187471">
    <property type="component" value="Unassembled WGS sequence"/>
</dbReference>
<dbReference type="InterPro" id="IPR013320">
    <property type="entry name" value="ConA-like_dom_sf"/>
</dbReference>
<comment type="caution">
    <text evidence="10">The sequence shown here is derived from an EMBL/GenBank/DDBJ whole genome shotgun (WGS) entry which is preliminary data.</text>
</comment>
<dbReference type="PROSITE" id="PS51762">
    <property type="entry name" value="GH16_2"/>
    <property type="match status" value="1"/>
</dbReference>
<feature type="domain" description="GH16" evidence="9">
    <location>
        <begin position="10"/>
        <end position="219"/>
    </location>
</feature>
<keyword evidence="5 8" id="KW-0326">Glycosidase</keyword>
<feature type="glycosylation site" description="N-linked (GlcNAc...) asparagine" evidence="7">
    <location>
        <position position="120"/>
    </location>
</feature>
<keyword evidence="8" id="KW-0961">Cell wall biogenesis/degradation</keyword>
<dbReference type="InterPro" id="IPR000757">
    <property type="entry name" value="Beta-glucanase-like"/>
</dbReference>
<keyword evidence="3" id="KW-1015">Disulfide bond</keyword>
<evidence type="ECO:0000256" key="5">
    <source>
        <dbReference type="ARBA" id="ARBA00023295"/>
    </source>
</evidence>
<dbReference type="InterPro" id="IPR016455">
    <property type="entry name" value="XTH"/>
</dbReference>
<dbReference type="SUPFAM" id="SSF49899">
    <property type="entry name" value="Concanavalin A-like lectins/glucanases"/>
    <property type="match status" value="1"/>
</dbReference>
<keyword evidence="8" id="KW-0052">Apoplast</keyword>
<evidence type="ECO:0000256" key="7">
    <source>
        <dbReference type="PIRSR" id="PIRSR005604-2"/>
    </source>
</evidence>
<dbReference type="PIRSF" id="PIRSF005604">
    <property type="entry name" value="XET"/>
    <property type="match status" value="1"/>
</dbReference>
<keyword evidence="4" id="KW-0325">Glycoprotein</keyword>
<dbReference type="Gene3D" id="2.60.120.200">
    <property type="match status" value="1"/>
</dbReference>
<dbReference type="EC" id="2.4.1.207" evidence="8"/>
<dbReference type="GO" id="GO:0010411">
    <property type="term" value="P:xyloglucan metabolic process"/>
    <property type="evidence" value="ECO:0007669"/>
    <property type="project" value="InterPro"/>
</dbReference>
<dbReference type="PROSITE" id="PS01034">
    <property type="entry name" value="GH16_1"/>
    <property type="match status" value="1"/>
</dbReference>
<dbReference type="InterPro" id="IPR008263">
    <property type="entry name" value="GH16_AS"/>
</dbReference>
<sequence length="289" mass="33340">MEPVEDGEDPVQSDIKRPTLLLFSALLLASRADENTFDQNYNVTWGFDHATVLDQGKEIDQYSGSGFASVHDYGSGFFQMRMKIPNKKSNGVVTTFYLTSKSVNQDAVYHDELDLEFMGNNSMPYTLSTNVITNGVAGREQQFQLWFDPTADFHTYAILWNQHQIVFFVDDTPIRVFKNNSHVGVNYLSRSMHIEASIWNSTNWLGPVDWSQGPFTAFYQKFDIDGCLYQDLNPQQCYANTPTNSWNAEKYWQLDPDQQGKYEDMRKKYMSYDYCSKNNESYPECSLNS</sequence>
<evidence type="ECO:0000259" key="9">
    <source>
        <dbReference type="PROSITE" id="PS51762"/>
    </source>
</evidence>
<dbReference type="InterPro" id="IPR044791">
    <property type="entry name" value="Beta-glucanase/XTH"/>
</dbReference>
<dbReference type="PANTHER" id="PTHR31062">
    <property type="entry name" value="XYLOGLUCAN ENDOTRANSGLUCOSYLASE/HYDROLASE PROTEIN 8-RELATED"/>
    <property type="match status" value="1"/>
</dbReference>
<keyword evidence="8" id="KW-0134">Cell wall</keyword>
<dbReference type="GO" id="GO:0042546">
    <property type="term" value="P:cell wall biogenesis"/>
    <property type="evidence" value="ECO:0007669"/>
    <property type="project" value="InterPro"/>
</dbReference>
<organism evidence="10 11">
    <name type="scientific">Escallonia rubra</name>
    <dbReference type="NCBI Taxonomy" id="112253"/>
    <lineage>
        <taxon>Eukaryota</taxon>
        <taxon>Viridiplantae</taxon>
        <taxon>Streptophyta</taxon>
        <taxon>Embryophyta</taxon>
        <taxon>Tracheophyta</taxon>
        <taxon>Spermatophyta</taxon>
        <taxon>Magnoliopsida</taxon>
        <taxon>eudicotyledons</taxon>
        <taxon>Gunneridae</taxon>
        <taxon>Pentapetalae</taxon>
        <taxon>asterids</taxon>
        <taxon>campanulids</taxon>
        <taxon>Escalloniales</taxon>
        <taxon>Escalloniaceae</taxon>
        <taxon>Escallonia</taxon>
    </lineage>
</organism>
<dbReference type="InterPro" id="IPR010713">
    <property type="entry name" value="XET_C"/>
</dbReference>
<comment type="similarity">
    <text evidence="8">Belongs to the glycosyl hydrolase 16 family.</text>
</comment>
<accession>A0AA88R3U4</accession>
<comment type="subcellular location">
    <subcellularLocation>
        <location evidence="8">Secreted</location>
        <location evidence="8">Cell wall</location>
    </subcellularLocation>
    <subcellularLocation>
        <location evidence="8">Secreted</location>
        <location evidence="8">Extracellular space</location>
        <location evidence="8">Apoplast</location>
    </subcellularLocation>
</comment>
<dbReference type="GO" id="GO:0071555">
    <property type="term" value="P:cell wall organization"/>
    <property type="evidence" value="ECO:0007669"/>
    <property type="project" value="UniProtKB-KW"/>
</dbReference>
<keyword evidence="11" id="KW-1185">Reference proteome</keyword>
<evidence type="ECO:0000256" key="3">
    <source>
        <dbReference type="ARBA" id="ARBA00023157"/>
    </source>
</evidence>
<gene>
    <name evidence="10" type="ORF">RJ640_019507</name>
</gene>
<reference evidence="10" key="1">
    <citation type="submission" date="2022-12" db="EMBL/GenBank/DDBJ databases">
        <title>Draft genome assemblies for two species of Escallonia (Escalloniales).</title>
        <authorList>
            <person name="Chanderbali A."/>
            <person name="Dervinis C."/>
            <person name="Anghel I."/>
            <person name="Soltis D."/>
            <person name="Soltis P."/>
            <person name="Zapata F."/>
        </authorList>
    </citation>
    <scope>NUCLEOTIDE SEQUENCE</scope>
    <source>
        <strain evidence="10">UCBG92.1500</strain>
        <tissue evidence="10">Leaf</tissue>
    </source>
</reference>
<feature type="active site" description="Nucleophile" evidence="6">
    <location>
        <position position="112"/>
    </location>
</feature>
<dbReference type="Pfam" id="PF00722">
    <property type="entry name" value="Glyco_hydro_16"/>
    <property type="match status" value="1"/>
</dbReference>
<keyword evidence="2 8" id="KW-0378">Hydrolase</keyword>
<dbReference type="EMBL" id="JAVXUO010001449">
    <property type="protein sequence ID" value="KAK2982219.1"/>
    <property type="molecule type" value="Genomic_DNA"/>
</dbReference>
<keyword evidence="8" id="KW-0964">Secreted</keyword>
<dbReference type="GO" id="GO:0048046">
    <property type="term" value="C:apoplast"/>
    <property type="evidence" value="ECO:0007669"/>
    <property type="project" value="UniProtKB-SubCell"/>
</dbReference>
<evidence type="ECO:0000313" key="11">
    <source>
        <dbReference type="Proteomes" id="UP001187471"/>
    </source>
</evidence>
<dbReference type="GO" id="GO:0004553">
    <property type="term" value="F:hydrolase activity, hydrolyzing O-glycosyl compounds"/>
    <property type="evidence" value="ECO:0007669"/>
    <property type="project" value="InterPro"/>
</dbReference>
<comment type="PTM">
    <text evidence="8">Contains at least one intrachain disulfide bond essential for its enzymatic activity.</text>
</comment>
<evidence type="ECO:0000256" key="6">
    <source>
        <dbReference type="PIRSR" id="PIRSR005604-1"/>
    </source>
</evidence>